<protein>
    <recommendedName>
        <fullName evidence="7">J domain-containing protein</fullName>
    </recommendedName>
</protein>
<feature type="domain" description="J" evidence="7">
    <location>
        <begin position="11"/>
        <end position="75"/>
    </location>
</feature>
<dbReference type="Gene3D" id="1.10.287.110">
    <property type="entry name" value="DnaJ domain"/>
    <property type="match status" value="1"/>
</dbReference>
<keyword evidence="9" id="KW-1185">Reference proteome</keyword>
<dbReference type="InterPro" id="IPR000504">
    <property type="entry name" value="RRM_dom"/>
</dbReference>
<comment type="caution">
    <text evidence="8">The sequence shown here is derived from an EMBL/GenBank/DDBJ whole genome shotgun (WGS) entry which is preliminary data.</text>
</comment>
<dbReference type="CDD" id="cd06257">
    <property type="entry name" value="DnaJ"/>
    <property type="match status" value="1"/>
</dbReference>
<dbReference type="PANTHER" id="PTHR44313:SF1">
    <property type="entry name" value="DNAJ HOMOLOG SUBFAMILY C MEMBER 17"/>
    <property type="match status" value="1"/>
</dbReference>
<evidence type="ECO:0000259" key="7">
    <source>
        <dbReference type="PROSITE" id="PS50076"/>
    </source>
</evidence>
<evidence type="ECO:0000256" key="1">
    <source>
        <dbReference type="ARBA" id="ARBA00004123"/>
    </source>
</evidence>
<dbReference type="Pfam" id="PF00226">
    <property type="entry name" value="DnaJ"/>
    <property type="match status" value="1"/>
</dbReference>
<evidence type="ECO:0000256" key="5">
    <source>
        <dbReference type="ARBA" id="ARBA00023242"/>
    </source>
</evidence>
<accession>A0ABR3B0L7</accession>
<keyword evidence="5" id="KW-0539">Nucleus</keyword>
<sequence>MAAKGIDAEVDYYDLLGIQITSTEKEITKAYRVKALAVHPDKNPSPDAATLFHTLSEAYEVLKDVQAKAAYDKLYRARLDRKKKQMEMDSKRRKAQEELESRENAAKRTKTDLSEAEAQYKKELARLREEGAKRRQEDWKTEEVVPEMPETTELDCALKIKWKRKKHAFTEESIKELLNTIGKVDTIAFSEKKKGSALVVFKTVVDAHAIMTNKDTNQSLALFESIDWATGKEPAIVGRLNADYQKQQAARQAHYANDTRQTIPTGKPLFSAGSQSSFFRNISASAIKLSSNGPKLSDKDYETITLMQLRNSEREKTLRKLKEGGQ</sequence>
<evidence type="ECO:0000256" key="4">
    <source>
        <dbReference type="ARBA" id="ARBA00023186"/>
    </source>
</evidence>
<keyword evidence="4" id="KW-0143">Chaperone</keyword>
<keyword evidence="3" id="KW-0963">Cytoplasm</keyword>
<name>A0ABR3B0L7_PHYBL</name>
<dbReference type="Pfam" id="PF00076">
    <property type="entry name" value="RRM_1"/>
    <property type="match status" value="1"/>
</dbReference>
<evidence type="ECO:0000313" key="9">
    <source>
        <dbReference type="Proteomes" id="UP001448207"/>
    </source>
</evidence>
<reference evidence="8 9" key="1">
    <citation type="submission" date="2024-04" db="EMBL/GenBank/DDBJ databases">
        <title>Symmetric and asymmetric DNA N6-adenine methylation regulates different biological responses in Mucorales.</title>
        <authorList>
            <consortium name="Lawrence Berkeley National Laboratory"/>
            <person name="Lax C."/>
            <person name="Mondo S.J."/>
            <person name="Osorio-Concepcion M."/>
            <person name="Muszewska A."/>
            <person name="Corrochano-Luque M."/>
            <person name="Gutierrez G."/>
            <person name="Riley R."/>
            <person name="Lipzen A."/>
            <person name="Guo J."/>
            <person name="Hundley H."/>
            <person name="Amirebrahimi M."/>
            <person name="Ng V."/>
            <person name="Lorenzo-Gutierrez D."/>
            <person name="Binder U."/>
            <person name="Yang J."/>
            <person name="Song Y."/>
            <person name="Canovas D."/>
            <person name="Navarro E."/>
            <person name="Freitag M."/>
            <person name="Gabaldon T."/>
            <person name="Grigoriev I.V."/>
            <person name="Corrochano L.M."/>
            <person name="Nicolas F.E."/>
            <person name="Garre V."/>
        </authorList>
    </citation>
    <scope>NUCLEOTIDE SEQUENCE [LARGE SCALE GENOMIC DNA]</scope>
    <source>
        <strain evidence="8 9">L51</strain>
    </source>
</reference>
<dbReference type="InterPro" id="IPR036869">
    <property type="entry name" value="J_dom_sf"/>
</dbReference>
<dbReference type="PROSITE" id="PS00636">
    <property type="entry name" value="DNAJ_1"/>
    <property type="match status" value="1"/>
</dbReference>
<dbReference type="InterPro" id="IPR052094">
    <property type="entry name" value="Pre-mRNA-splicing_ERAD"/>
</dbReference>
<dbReference type="PROSITE" id="PS50076">
    <property type="entry name" value="DNAJ_2"/>
    <property type="match status" value="1"/>
</dbReference>
<organism evidence="8 9">
    <name type="scientific">Phycomyces blakesleeanus</name>
    <dbReference type="NCBI Taxonomy" id="4837"/>
    <lineage>
        <taxon>Eukaryota</taxon>
        <taxon>Fungi</taxon>
        <taxon>Fungi incertae sedis</taxon>
        <taxon>Mucoromycota</taxon>
        <taxon>Mucoromycotina</taxon>
        <taxon>Mucoromycetes</taxon>
        <taxon>Mucorales</taxon>
        <taxon>Phycomycetaceae</taxon>
        <taxon>Phycomyces</taxon>
    </lineage>
</organism>
<evidence type="ECO:0000256" key="2">
    <source>
        <dbReference type="ARBA" id="ARBA00004496"/>
    </source>
</evidence>
<proteinExistence type="predicted"/>
<feature type="region of interest" description="Disordered" evidence="6">
    <location>
        <begin position="85"/>
        <end position="114"/>
    </location>
</feature>
<dbReference type="InterPro" id="IPR035979">
    <property type="entry name" value="RBD_domain_sf"/>
</dbReference>
<evidence type="ECO:0000256" key="6">
    <source>
        <dbReference type="SAM" id="MobiDB-lite"/>
    </source>
</evidence>
<dbReference type="Proteomes" id="UP001448207">
    <property type="component" value="Unassembled WGS sequence"/>
</dbReference>
<evidence type="ECO:0000313" key="8">
    <source>
        <dbReference type="EMBL" id="KAL0087310.1"/>
    </source>
</evidence>
<dbReference type="EMBL" id="JBCLYO010000007">
    <property type="protein sequence ID" value="KAL0087310.1"/>
    <property type="molecule type" value="Genomic_DNA"/>
</dbReference>
<dbReference type="SMART" id="SM00271">
    <property type="entry name" value="DnaJ"/>
    <property type="match status" value="1"/>
</dbReference>
<dbReference type="InterPro" id="IPR012677">
    <property type="entry name" value="Nucleotide-bd_a/b_plait_sf"/>
</dbReference>
<dbReference type="InterPro" id="IPR001623">
    <property type="entry name" value="DnaJ_domain"/>
</dbReference>
<dbReference type="InterPro" id="IPR018253">
    <property type="entry name" value="DnaJ_domain_CS"/>
</dbReference>
<evidence type="ECO:0000256" key="3">
    <source>
        <dbReference type="ARBA" id="ARBA00022490"/>
    </source>
</evidence>
<dbReference type="PRINTS" id="PR00625">
    <property type="entry name" value="JDOMAIN"/>
</dbReference>
<dbReference type="SUPFAM" id="SSF46565">
    <property type="entry name" value="Chaperone J-domain"/>
    <property type="match status" value="1"/>
</dbReference>
<dbReference type="SUPFAM" id="SSF54928">
    <property type="entry name" value="RNA-binding domain, RBD"/>
    <property type="match status" value="1"/>
</dbReference>
<comment type="subcellular location">
    <subcellularLocation>
        <location evidence="2">Cytoplasm</location>
    </subcellularLocation>
    <subcellularLocation>
        <location evidence="1">Nucleus</location>
    </subcellularLocation>
</comment>
<dbReference type="Gene3D" id="3.30.70.330">
    <property type="match status" value="1"/>
</dbReference>
<dbReference type="PANTHER" id="PTHR44313">
    <property type="entry name" value="DNAJ HOMOLOG SUBFAMILY C MEMBER 17"/>
    <property type="match status" value="1"/>
</dbReference>
<gene>
    <name evidence="8" type="ORF">J3Q64DRAFT_1736845</name>
</gene>